<sequence>MTLVWGRPRCKKGRWTMELVALSQAARGANWKNSRECVAQRKDVPLRFGPEGALGLASAPGMELYYTWPAASIKLSIKYVRDPDSPQKQPSDCKRQTMFAIFDSIYPPSPLRNRDIRSLELDFMIKRPILAHVAHPK</sequence>
<keyword evidence="2" id="KW-1185">Reference proteome</keyword>
<evidence type="ECO:0000313" key="1">
    <source>
        <dbReference type="EMBL" id="KAF2863381.1"/>
    </source>
</evidence>
<proteinExistence type="predicted"/>
<name>A0A6A7C788_9PEZI</name>
<reference evidence="1" key="1">
    <citation type="journal article" date="2020" name="Stud. Mycol.">
        <title>101 Dothideomycetes genomes: a test case for predicting lifestyles and emergence of pathogens.</title>
        <authorList>
            <person name="Haridas S."/>
            <person name="Albert R."/>
            <person name="Binder M."/>
            <person name="Bloem J."/>
            <person name="Labutti K."/>
            <person name="Salamov A."/>
            <person name="Andreopoulos B."/>
            <person name="Baker S."/>
            <person name="Barry K."/>
            <person name="Bills G."/>
            <person name="Bluhm B."/>
            <person name="Cannon C."/>
            <person name="Castanera R."/>
            <person name="Culley D."/>
            <person name="Daum C."/>
            <person name="Ezra D."/>
            <person name="Gonzalez J."/>
            <person name="Henrissat B."/>
            <person name="Kuo A."/>
            <person name="Liang C."/>
            <person name="Lipzen A."/>
            <person name="Lutzoni F."/>
            <person name="Magnuson J."/>
            <person name="Mondo S."/>
            <person name="Nolan M."/>
            <person name="Ohm R."/>
            <person name="Pangilinan J."/>
            <person name="Park H.-J."/>
            <person name="Ramirez L."/>
            <person name="Alfaro M."/>
            <person name="Sun H."/>
            <person name="Tritt A."/>
            <person name="Yoshinaga Y."/>
            <person name="Zwiers L.-H."/>
            <person name="Turgeon B."/>
            <person name="Goodwin S."/>
            <person name="Spatafora J."/>
            <person name="Crous P."/>
            <person name="Grigoriev I."/>
        </authorList>
    </citation>
    <scope>NUCLEOTIDE SEQUENCE</scope>
    <source>
        <strain evidence="1">CBS 480.64</strain>
    </source>
</reference>
<dbReference type="EMBL" id="MU005961">
    <property type="protein sequence ID" value="KAF2863381.1"/>
    <property type="molecule type" value="Genomic_DNA"/>
</dbReference>
<dbReference type="Proteomes" id="UP000799421">
    <property type="component" value="Unassembled WGS sequence"/>
</dbReference>
<gene>
    <name evidence="1" type="ORF">K470DRAFT_124572</name>
</gene>
<protein>
    <submittedName>
        <fullName evidence="1">Uncharacterized protein</fullName>
    </submittedName>
</protein>
<dbReference type="AlphaFoldDB" id="A0A6A7C788"/>
<organism evidence="1 2">
    <name type="scientific">Piedraia hortae CBS 480.64</name>
    <dbReference type="NCBI Taxonomy" id="1314780"/>
    <lineage>
        <taxon>Eukaryota</taxon>
        <taxon>Fungi</taxon>
        <taxon>Dikarya</taxon>
        <taxon>Ascomycota</taxon>
        <taxon>Pezizomycotina</taxon>
        <taxon>Dothideomycetes</taxon>
        <taxon>Dothideomycetidae</taxon>
        <taxon>Capnodiales</taxon>
        <taxon>Piedraiaceae</taxon>
        <taxon>Piedraia</taxon>
    </lineage>
</organism>
<evidence type="ECO:0000313" key="2">
    <source>
        <dbReference type="Proteomes" id="UP000799421"/>
    </source>
</evidence>
<accession>A0A6A7C788</accession>